<feature type="compositionally biased region" description="Basic and acidic residues" evidence="3">
    <location>
        <begin position="33"/>
        <end position="51"/>
    </location>
</feature>
<dbReference type="Pfam" id="PF16174">
    <property type="entry name" value="IHABP4_N"/>
    <property type="match status" value="1"/>
</dbReference>
<evidence type="ECO:0000313" key="6">
    <source>
        <dbReference type="Proteomes" id="UP000826195"/>
    </source>
</evidence>
<feature type="region of interest" description="Disordered" evidence="3">
    <location>
        <begin position="33"/>
        <end position="299"/>
    </location>
</feature>
<feature type="compositionally biased region" description="Basic and acidic residues" evidence="3">
    <location>
        <begin position="283"/>
        <end position="299"/>
    </location>
</feature>
<accession>A0AAV7I4F7</accession>
<organism evidence="5 6">
    <name type="scientific">Cotesia glomerata</name>
    <name type="common">Lepidopteran parasitic wasp</name>
    <name type="synonym">Apanteles glomeratus</name>
    <dbReference type="NCBI Taxonomy" id="32391"/>
    <lineage>
        <taxon>Eukaryota</taxon>
        <taxon>Metazoa</taxon>
        <taxon>Ecdysozoa</taxon>
        <taxon>Arthropoda</taxon>
        <taxon>Hexapoda</taxon>
        <taxon>Insecta</taxon>
        <taxon>Pterygota</taxon>
        <taxon>Neoptera</taxon>
        <taxon>Endopterygota</taxon>
        <taxon>Hymenoptera</taxon>
        <taxon>Apocrita</taxon>
        <taxon>Ichneumonoidea</taxon>
        <taxon>Braconidae</taxon>
        <taxon>Microgastrinae</taxon>
        <taxon>Cotesia</taxon>
    </lineage>
</organism>
<comment type="caution">
    <text evidence="5">The sequence shown here is derived from an EMBL/GenBank/DDBJ whole genome shotgun (WGS) entry which is preliminary data.</text>
</comment>
<feature type="compositionally biased region" description="Basic and acidic residues" evidence="3">
    <location>
        <begin position="191"/>
        <end position="206"/>
    </location>
</feature>
<reference evidence="5 6" key="1">
    <citation type="journal article" date="2021" name="J. Hered.">
        <title>A chromosome-level genome assembly of the parasitoid wasp, Cotesia glomerata (Hymenoptera: Braconidae).</title>
        <authorList>
            <person name="Pinto B.J."/>
            <person name="Weis J.J."/>
            <person name="Gamble T."/>
            <person name="Ode P.J."/>
            <person name="Paul R."/>
            <person name="Zaspel J.M."/>
        </authorList>
    </citation>
    <scope>NUCLEOTIDE SEQUENCE [LARGE SCALE GENOMIC DNA]</scope>
    <source>
        <strain evidence="5">CgM1</strain>
    </source>
</reference>
<dbReference type="SMART" id="SM01233">
    <property type="entry name" value="HABP4_PAI-RBP1"/>
    <property type="match status" value="1"/>
</dbReference>
<dbReference type="GO" id="GO:0003723">
    <property type="term" value="F:RNA binding"/>
    <property type="evidence" value="ECO:0007669"/>
    <property type="project" value="InterPro"/>
</dbReference>
<dbReference type="AlphaFoldDB" id="A0AAV7I4F7"/>
<dbReference type="EMBL" id="JAHXZJ010002237">
    <property type="protein sequence ID" value="KAH0546190.1"/>
    <property type="molecule type" value="Genomic_DNA"/>
</dbReference>
<dbReference type="GO" id="GO:0006417">
    <property type="term" value="P:regulation of translation"/>
    <property type="evidence" value="ECO:0007669"/>
    <property type="project" value="UniProtKB-KW"/>
</dbReference>
<keyword evidence="6" id="KW-1185">Reference proteome</keyword>
<evidence type="ECO:0000313" key="5">
    <source>
        <dbReference type="EMBL" id="KAH0546190.1"/>
    </source>
</evidence>
<dbReference type="Proteomes" id="UP000826195">
    <property type="component" value="Unassembled WGS sequence"/>
</dbReference>
<name>A0AAV7I4F7_COTGL</name>
<comment type="similarity">
    <text evidence="2">Belongs to the SERBP1-HABP4 family.</text>
</comment>
<feature type="compositionally biased region" description="Basic and acidic residues" evidence="3">
    <location>
        <begin position="439"/>
        <end position="450"/>
    </location>
</feature>
<evidence type="ECO:0000256" key="2">
    <source>
        <dbReference type="ARBA" id="ARBA00035118"/>
    </source>
</evidence>
<dbReference type="GO" id="GO:0005634">
    <property type="term" value="C:nucleus"/>
    <property type="evidence" value="ECO:0007669"/>
    <property type="project" value="TreeGrafter"/>
</dbReference>
<dbReference type="InterPro" id="IPR006861">
    <property type="entry name" value="HABP4_PAIRBP1-bd"/>
</dbReference>
<proteinExistence type="inferred from homology"/>
<dbReference type="PANTHER" id="PTHR12299">
    <property type="entry name" value="HYALURONIC ACID-BINDING PROTEIN 4"/>
    <property type="match status" value="1"/>
</dbReference>
<evidence type="ECO:0000256" key="3">
    <source>
        <dbReference type="SAM" id="MobiDB-lite"/>
    </source>
</evidence>
<evidence type="ECO:0000256" key="1">
    <source>
        <dbReference type="ARBA" id="ARBA00022845"/>
    </source>
</evidence>
<gene>
    <name evidence="5" type="ORF">KQX54_007057</name>
</gene>
<evidence type="ECO:0000259" key="4">
    <source>
        <dbReference type="SMART" id="SM01233"/>
    </source>
</evidence>
<protein>
    <recommendedName>
        <fullName evidence="4">Hyaluronan/mRNA-binding protein domain-containing protein</fullName>
    </recommendedName>
</protein>
<feature type="domain" description="Hyaluronan/mRNA-binding protein" evidence="4">
    <location>
        <begin position="197"/>
        <end position="320"/>
    </location>
</feature>
<feature type="compositionally biased region" description="Basic and acidic residues" evidence="3">
    <location>
        <begin position="81"/>
        <end position="162"/>
    </location>
</feature>
<dbReference type="InterPro" id="IPR039764">
    <property type="entry name" value="HABP4/SERBP1-like"/>
</dbReference>
<feature type="region of interest" description="Disordered" evidence="3">
    <location>
        <begin position="335"/>
        <end position="355"/>
    </location>
</feature>
<feature type="region of interest" description="Disordered" evidence="3">
    <location>
        <begin position="374"/>
        <end position="450"/>
    </location>
</feature>
<dbReference type="PANTHER" id="PTHR12299:SF17">
    <property type="entry name" value="AT19571P-RELATED"/>
    <property type="match status" value="1"/>
</dbReference>
<dbReference type="GO" id="GO:0005737">
    <property type="term" value="C:cytoplasm"/>
    <property type="evidence" value="ECO:0007669"/>
    <property type="project" value="TreeGrafter"/>
</dbReference>
<feature type="compositionally biased region" description="Gly residues" evidence="3">
    <location>
        <begin position="166"/>
        <end position="185"/>
    </location>
</feature>
<dbReference type="InterPro" id="IPR032381">
    <property type="entry name" value="IHABP4_N"/>
</dbReference>
<feature type="compositionally biased region" description="Acidic residues" evidence="3">
    <location>
        <begin position="339"/>
        <end position="351"/>
    </location>
</feature>
<dbReference type="Pfam" id="PF04774">
    <property type="entry name" value="HABP4_PAI-RBP1"/>
    <property type="match status" value="1"/>
</dbReference>
<keyword evidence="1" id="KW-0810">Translation regulation</keyword>
<sequence>MENTYSITVTNKFLLALDEDEDPLELLKVREQEKEAKKKEKLSEKENKSKQPEAPAKTPGVKPQKSRVIKDAQQQQVKPNQELKKDQVEKKPAQPRSGGDRNVKFSGESREDHNNRRNREDGDRPPRAQGEYRRGPSGEGRENREFRGSNDGPRGDFSERRSARGGPRGGGAGERGLGPRGGRGGSRGHRSGFDNRGKREFDRQSGSDRTQPRHAYSGVKPVDKKDGAGSHNWGSHNDDIAETLNQENNEDWSNLDKPEEVPTTSTETKDSTEAPASAGDASAEEKPAEEETKELTYDEWKALRGNRAKPTYNLRKAGEGEDLTRWKKMYALEKKKEGAEEEDDEEEEYDAAAEYPQRVGRQKRVYEIEIQFSDSRRGAGGRGGRGGRGRGDRMNGRGFGGNRGGMSRDDTRIAADVIKAPAPVVEQRSPRGRPQNAPKVDDEHDFPSLG</sequence>